<name>A0A974HS91_XENLA</name>
<protein>
    <submittedName>
        <fullName evidence="1">Uncharacterized protein</fullName>
    </submittedName>
</protein>
<sequence length="97" mass="10988">MRDAAVLKADFLACLVSSQKGHKLKAPQSCARHHLSDPLYDYYTHTLQPPTCCKFPSCLLMCYTTAYTCRRAVRHMRYVPSSDVRVSNRLSNSGSYP</sequence>
<dbReference type="Proteomes" id="UP000694892">
    <property type="component" value="Chromosome 3L"/>
</dbReference>
<accession>A0A974HS91</accession>
<evidence type="ECO:0000313" key="2">
    <source>
        <dbReference type="Proteomes" id="UP000694892"/>
    </source>
</evidence>
<evidence type="ECO:0000313" key="1">
    <source>
        <dbReference type="EMBL" id="OCT88173.1"/>
    </source>
</evidence>
<dbReference type="AlphaFoldDB" id="A0A974HS91"/>
<dbReference type="EMBL" id="CM004470">
    <property type="protein sequence ID" value="OCT88173.1"/>
    <property type="molecule type" value="Genomic_DNA"/>
</dbReference>
<reference evidence="2" key="1">
    <citation type="journal article" date="2016" name="Nature">
        <title>Genome evolution in the allotetraploid frog Xenopus laevis.</title>
        <authorList>
            <person name="Session A.M."/>
            <person name="Uno Y."/>
            <person name="Kwon T."/>
            <person name="Chapman J.A."/>
            <person name="Toyoda A."/>
            <person name="Takahashi S."/>
            <person name="Fukui A."/>
            <person name="Hikosaka A."/>
            <person name="Suzuki A."/>
            <person name="Kondo M."/>
            <person name="van Heeringen S.J."/>
            <person name="Quigley I."/>
            <person name="Heinz S."/>
            <person name="Ogino H."/>
            <person name="Ochi H."/>
            <person name="Hellsten U."/>
            <person name="Lyons J.B."/>
            <person name="Simakov O."/>
            <person name="Putnam N."/>
            <person name="Stites J."/>
            <person name="Kuroki Y."/>
            <person name="Tanaka T."/>
            <person name="Michiue T."/>
            <person name="Watanabe M."/>
            <person name="Bogdanovic O."/>
            <person name="Lister R."/>
            <person name="Georgiou G."/>
            <person name="Paranjpe S.S."/>
            <person name="van Kruijsbergen I."/>
            <person name="Shu S."/>
            <person name="Carlson J."/>
            <person name="Kinoshita T."/>
            <person name="Ohta Y."/>
            <person name="Mawaribuchi S."/>
            <person name="Jenkins J."/>
            <person name="Grimwood J."/>
            <person name="Schmutz J."/>
            <person name="Mitros T."/>
            <person name="Mozaffari S.V."/>
            <person name="Suzuki Y."/>
            <person name="Haramoto Y."/>
            <person name="Yamamoto T.S."/>
            <person name="Takagi C."/>
            <person name="Heald R."/>
            <person name="Miller K."/>
            <person name="Haudenschild C."/>
            <person name="Kitzman J."/>
            <person name="Nakayama T."/>
            <person name="Izutsu Y."/>
            <person name="Robert J."/>
            <person name="Fortriede J."/>
            <person name="Burns K."/>
            <person name="Lotay V."/>
            <person name="Karimi K."/>
            <person name="Yasuoka Y."/>
            <person name="Dichmann D.S."/>
            <person name="Flajnik M.F."/>
            <person name="Houston D.W."/>
            <person name="Shendure J."/>
            <person name="DuPasquier L."/>
            <person name="Vize P.D."/>
            <person name="Zorn A.M."/>
            <person name="Ito M."/>
            <person name="Marcotte E.M."/>
            <person name="Wallingford J.B."/>
            <person name="Ito Y."/>
            <person name="Asashima M."/>
            <person name="Ueno N."/>
            <person name="Matsuda Y."/>
            <person name="Veenstra G.J."/>
            <person name="Fujiyama A."/>
            <person name="Harland R.M."/>
            <person name="Taira M."/>
            <person name="Rokhsar D.S."/>
        </authorList>
    </citation>
    <scope>NUCLEOTIDE SEQUENCE [LARGE SCALE GENOMIC DNA]</scope>
    <source>
        <strain evidence="2">J</strain>
    </source>
</reference>
<proteinExistence type="predicted"/>
<gene>
    <name evidence="1" type="ORF">XELAEV_18016799mg</name>
</gene>
<organism evidence="1 2">
    <name type="scientific">Xenopus laevis</name>
    <name type="common">African clawed frog</name>
    <dbReference type="NCBI Taxonomy" id="8355"/>
    <lineage>
        <taxon>Eukaryota</taxon>
        <taxon>Metazoa</taxon>
        <taxon>Chordata</taxon>
        <taxon>Craniata</taxon>
        <taxon>Vertebrata</taxon>
        <taxon>Euteleostomi</taxon>
        <taxon>Amphibia</taxon>
        <taxon>Batrachia</taxon>
        <taxon>Anura</taxon>
        <taxon>Pipoidea</taxon>
        <taxon>Pipidae</taxon>
        <taxon>Xenopodinae</taxon>
        <taxon>Xenopus</taxon>
        <taxon>Xenopus</taxon>
    </lineage>
</organism>